<evidence type="ECO:0000313" key="1">
    <source>
        <dbReference type="EMBL" id="KAH3718572.1"/>
    </source>
</evidence>
<reference evidence="1" key="2">
    <citation type="submission" date="2020-11" db="EMBL/GenBank/DDBJ databases">
        <authorList>
            <person name="McCartney M.A."/>
            <person name="Auch B."/>
            <person name="Kono T."/>
            <person name="Mallez S."/>
            <person name="Becker A."/>
            <person name="Gohl D.M."/>
            <person name="Silverstein K.A.T."/>
            <person name="Koren S."/>
            <person name="Bechman K.B."/>
            <person name="Herman A."/>
            <person name="Abrahante J.E."/>
            <person name="Garbe J."/>
        </authorList>
    </citation>
    <scope>NUCLEOTIDE SEQUENCE</scope>
    <source>
        <strain evidence="1">Duluth1</strain>
        <tissue evidence="1">Whole animal</tissue>
    </source>
</reference>
<gene>
    <name evidence="1" type="ORF">DPMN_061378</name>
</gene>
<name>A0A9D4C6W9_DREPO</name>
<dbReference type="AlphaFoldDB" id="A0A9D4C6W9"/>
<organism evidence="1 2">
    <name type="scientific">Dreissena polymorpha</name>
    <name type="common">Zebra mussel</name>
    <name type="synonym">Mytilus polymorpha</name>
    <dbReference type="NCBI Taxonomy" id="45954"/>
    <lineage>
        <taxon>Eukaryota</taxon>
        <taxon>Metazoa</taxon>
        <taxon>Spiralia</taxon>
        <taxon>Lophotrochozoa</taxon>
        <taxon>Mollusca</taxon>
        <taxon>Bivalvia</taxon>
        <taxon>Autobranchia</taxon>
        <taxon>Heteroconchia</taxon>
        <taxon>Euheterodonta</taxon>
        <taxon>Imparidentia</taxon>
        <taxon>Neoheterodontei</taxon>
        <taxon>Myida</taxon>
        <taxon>Dreissenoidea</taxon>
        <taxon>Dreissenidae</taxon>
        <taxon>Dreissena</taxon>
    </lineage>
</organism>
<dbReference type="EMBL" id="JAIWYP010000013">
    <property type="protein sequence ID" value="KAH3718572.1"/>
    <property type="molecule type" value="Genomic_DNA"/>
</dbReference>
<keyword evidence="2" id="KW-1185">Reference proteome</keyword>
<comment type="caution">
    <text evidence="1">The sequence shown here is derived from an EMBL/GenBank/DDBJ whole genome shotgun (WGS) entry which is preliminary data.</text>
</comment>
<reference evidence="1" key="1">
    <citation type="journal article" date="2019" name="bioRxiv">
        <title>The Genome of the Zebra Mussel, Dreissena polymorpha: A Resource for Invasive Species Research.</title>
        <authorList>
            <person name="McCartney M.A."/>
            <person name="Auch B."/>
            <person name="Kono T."/>
            <person name="Mallez S."/>
            <person name="Zhang Y."/>
            <person name="Obille A."/>
            <person name="Becker A."/>
            <person name="Abrahante J.E."/>
            <person name="Garbe J."/>
            <person name="Badalamenti J.P."/>
            <person name="Herman A."/>
            <person name="Mangelson H."/>
            <person name="Liachko I."/>
            <person name="Sullivan S."/>
            <person name="Sone E.D."/>
            <person name="Koren S."/>
            <person name="Silverstein K.A.T."/>
            <person name="Beckman K.B."/>
            <person name="Gohl D.M."/>
        </authorList>
    </citation>
    <scope>NUCLEOTIDE SEQUENCE</scope>
    <source>
        <strain evidence="1">Duluth1</strain>
        <tissue evidence="1">Whole animal</tissue>
    </source>
</reference>
<evidence type="ECO:0000313" key="2">
    <source>
        <dbReference type="Proteomes" id="UP000828390"/>
    </source>
</evidence>
<dbReference type="Proteomes" id="UP000828390">
    <property type="component" value="Unassembled WGS sequence"/>
</dbReference>
<accession>A0A9D4C6W9</accession>
<sequence>MSDEFSKINFSLIWDELNDKNEQQATKTMELTLSQFQEQYAFDPSDMFTNEIELTPKNETSPSTNFGYDAPSSSNVIPPALNYIPDMPDNKEFLYINLTDVDDIIVQNENKRL</sequence>
<proteinExistence type="predicted"/>
<protein>
    <submittedName>
        <fullName evidence="1">Uncharacterized protein</fullName>
    </submittedName>
</protein>